<organism evidence="5 6">
    <name type="scientific">Sphaeramia orbicularis</name>
    <name type="common">orbiculate cardinalfish</name>
    <dbReference type="NCBI Taxonomy" id="375764"/>
    <lineage>
        <taxon>Eukaryota</taxon>
        <taxon>Metazoa</taxon>
        <taxon>Chordata</taxon>
        <taxon>Craniata</taxon>
        <taxon>Vertebrata</taxon>
        <taxon>Euteleostomi</taxon>
        <taxon>Actinopterygii</taxon>
        <taxon>Neopterygii</taxon>
        <taxon>Teleostei</taxon>
        <taxon>Neoteleostei</taxon>
        <taxon>Acanthomorphata</taxon>
        <taxon>Gobiaria</taxon>
        <taxon>Kurtiformes</taxon>
        <taxon>Apogonoidei</taxon>
        <taxon>Apogonidae</taxon>
        <taxon>Apogoninae</taxon>
        <taxon>Sphaeramia</taxon>
    </lineage>
</organism>
<evidence type="ECO:0000256" key="3">
    <source>
        <dbReference type="ARBA" id="ARBA00023134"/>
    </source>
</evidence>
<reference evidence="5" key="2">
    <citation type="submission" date="2025-08" db="UniProtKB">
        <authorList>
            <consortium name="Ensembl"/>
        </authorList>
    </citation>
    <scope>IDENTIFICATION</scope>
</reference>
<dbReference type="SUPFAM" id="SSF52540">
    <property type="entry name" value="P-loop containing nucleoside triphosphate hydrolases"/>
    <property type="match status" value="1"/>
</dbReference>
<dbReference type="AlphaFoldDB" id="A0A673CJX7"/>
<evidence type="ECO:0000313" key="6">
    <source>
        <dbReference type="Proteomes" id="UP000472271"/>
    </source>
</evidence>
<keyword evidence="6" id="KW-1185">Reference proteome</keyword>
<dbReference type="Proteomes" id="UP000472271">
    <property type="component" value="Chromosome 18"/>
</dbReference>
<dbReference type="CDD" id="cd01852">
    <property type="entry name" value="AIG1"/>
    <property type="match status" value="1"/>
</dbReference>
<dbReference type="PROSITE" id="PS51720">
    <property type="entry name" value="G_AIG1"/>
    <property type="match status" value="1"/>
</dbReference>
<dbReference type="Gene3D" id="3.40.50.300">
    <property type="entry name" value="P-loop containing nucleotide triphosphate hydrolases"/>
    <property type="match status" value="1"/>
</dbReference>
<comment type="similarity">
    <text evidence="1">Belongs to the TRAFAC class TrmE-Era-EngA-EngB-Septin-like GTPase superfamily. AIG1/Toc34/Toc159-like paraseptin GTPase family. IAN subfamily.</text>
</comment>
<dbReference type="GO" id="GO:0005525">
    <property type="term" value="F:GTP binding"/>
    <property type="evidence" value="ECO:0007669"/>
    <property type="project" value="UniProtKB-KW"/>
</dbReference>
<dbReference type="Ensembl" id="ENSSORT00005053624.1">
    <property type="protein sequence ID" value="ENSSORP00005052378.1"/>
    <property type="gene ID" value="ENSSORG00005023607.1"/>
</dbReference>
<proteinExistence type="inferred from homology"/>
<reference evidence="5" key="1">
    <citation type="submission" date="2019-06" db="EMBL/GenBank/DDBJ databases">
        <authorList>
            <consortium name="Wellcome Sanger Institute Data Sharing"/>
        </authorList>
    </citation>
    <scope>NUCLEOTIDE SEQUENCE [LARGE SCALE GENOMIC DNA]</scope>
</reference>
<dbReference type="PANTHER" id="PTHR10903">
    <property type="entry name" value="GTPASE, IMAP FAMILY MEMBER-RELATED"/>
    <property type="match status" value="1"/>
</dbReference>
<dbReference type="Pfam" id="PF04548">
    <property type="entry name" value="AIG1"/>
    <property type="match status" value="1"/>
</dbReference>
<dbReference type="InterPro" id="IPR045058">
    <property type="entry name" value="GIMA/IAN/Toc"/>
</dbReference>
<evidence type="ECO:0000256" key="2">
    <source>
        <dbReference type="ARBA" id="ARBA00022741"/>
    </source>
</evidence>
<reference evidence="5" key="3">
    <citation type="submission" date="2025-09" db="UniProtKB">
        <authorList>
            <consortium name="Ensembl"/>
        </authorList>
    </citation>
    <scope>IDENTIFICATION</scope>
</reference>
<dbReference type="InterPro" id="IPR006703">
    <property type="entry name" value="G_AIG1"/>
</dbReference>
<evidence type="ECO:0000313" key="5">
    <source>
        <dbReference type="Ensembl" id="ENSSORP00005052378.1"/>
    </source>
</evidence>
<evidence type="ECO:0000259" key="4">
    <source>
        <dbReference type="PROSITE" id="PS51720"/>
    </source>
</evidence>
<dbReference type="InterPro" id="IPR027417">
    <property type="entry name" value="P-loop_NTPase"/>
</dbReference>
<feature type="domain" description="AIG1-type G" evidence="4">
    <location>
        <begin position="8"/>
        <end position="217"/>
    </location>
</feature>
<evidence type="ECO:0000256" key="1">
    <source>
        <dbReference type="ARBA" id="ARBA00008535"/>
    </source>
</evidence>
<sequence length="366" mass="40113">MTSDIINIYSFRIVLLGKTGSGKSSLGNTIFGEEIFKIDHTPTSGTRQCQAETRSVNGSSITLIDTPGLFDSERSEEDLKPEILRCVTECAPGPHAFVIVLKVEKFSEQEQTVISKICQYFSEEALKYTVVVFTHGNQLPKGWKIEEFISRNKHLSDLVKKCGNRCHVFDNKYWDNKQQNNYRSNQFQVEELLKTVDKMVRENNWGFYTNQMFEATEKEIQKEEEQVRLSAVDMPPDEIRKKAKTIVSDRVLRVLAGTATGALLGALFGVARVVELFARVIHNSTPILRTVRSVAPALGGPATGGQVITAVAAIGLVTGVVAGGVVGGGIGCEAAEGAESVMDAVERARRAVIERGQASSTTTNLL</sequence>
<accession>A0A673CJX7</accession>
<name>A0A673CJX7_9TELE</name>
<dbReference type="InParanoid" id="A0A673CJX7"/>
<dbReference type="PANTHER" id="PTHR10903:SF62">
    <property type="entry name" value="GTPASE IMAP FAMILY MEMBER 4-LIKE-RELATED"/>
    <property type="match status" value="1"/>
</dbReference>
<dbReference type="FunFam" id="3.40.50.300:FF:000366">
    <property type="entry name" value="GTPase, IMAP family member 2"/>
    <property type="match status" value="1"/>
</dbReference>
<keyword evidence="2" id="KW-0547">Nucleotide-binding</keyword>
<keyword evidence="3" id="KW-0342">GTP-binding</keyword>
<protein>
    <recommendedName>
        <fullName evidence="4">AIG1-type G domain-containing protein</fullName>
    </recommendedName>
</protein>